<dbReference type="AlphaFoldDB" id="R7QC11"/>
<gene>
    <name evidence="2" type="ORF">CHC_T00003311001</name>
</gene>
<protein>
    <recommendedName>
        <fullName evidence="4">BZIP domain-containing protein</fullName>
    </recommendedName>
</protein>
<keyword evidence="3" id="KW-1185">Reference proteome</keyword>
<reference evidence="3" key="1">
    <citation type="journal article" date="2013" name="Proc. Natl. Acad. Sci. U.S.A.">
        <title>Genome structure and metabolic features in the red seaweed Chondrus crispus shed light on evolution of the Archaeplastida.</title>
        <authorList>
            <person name="Collen J."/>
            <person name="Porcel B."/>
            <person name="Carre W."/>
            <person name="Ball S.G."/>
            <person name="Chaparro C."/>
            <person name="Tonon T."/>
            <person name="Barbeyron T."/>
            <person name="Michel G."/>
            <person name="Noel B."/>
            <person name="Valentin K."/>
            <person name="Elias M."/>
            <person name="Artiguenave F."/>
            <person name="Arun A."/>
            <person name="Aury J.M."/>
            <person name="Barbosa-Neto J.F."/>
            <person name="Bothwell J.H."/>
            <person name="Bouget F.Y."/>
            <person name="Brillet L."/>
            <person name="Cabello-Hurtado F."/>
            <person name="Capella-Gutierrez S."/>
            <person name="Charrier B."/>
            <person name="Cladiere L."/>
            <person name="Cock J.M."/>
            <person name="Coelho S.M."/>
            <person name="Colleoni C."/>
            <person name="Czjzek M."/>
            <person name="Da Silva C."/>
            <person name="Delage L."/>
            <person name="Denoeud F."/>
            <person name="Deschamps P."/>
            <person name="Dittami S.M."/>
            <person name="Gabaldon T."/>
            <person name="Gachon C.M."/>
            <person name="Groisillier A."/>
            <person name="Herve C."/>
            <person name="Jabbari K."/>
            <person name="Katinka M."/>
            <person name="Kloareg B."/>
            <person name="Kowalczyk N."/>
            <person name="Labadie K."/>
            <person name="Leblanc C."/>
            <person name="Lopez P.J."/>
            <person name="McLachlan D.H."/>
            <person name="Meslet-Cladiere L."/>
            <person name="Moustafa A."/>
            <person name="Nehr Z."/>
            <person name="Nyvall Collen P."/>
            <person name="Panaud O."/>
            <person name="Partensky F."/>
            <person name="Poulain J."/>
            <person name="Rensing S.A."/>
            <person name="Rousvoal S."/>
            <person name="Samson G."/>
            <person name="Symeonidi A."/>
            <person name="Weissenbach J."/>
            <person name="Zambounis A."/>
            <person name="Wincker P."/>
            <person name="Boyen C."/>
        </authorList>
    </citation>
    <scope>NUCLEOTIDE SEQUENCE [LARGE SCALE GENOMIC DNA]</scope>
    <source>
        <strain evidence="3">cv. Stackhouse</strain>
    </source>
</reference>
<feature type="region of interest" description="Disordered" evidence="1">
    <location>
        <begin position="94"/>
        <end position="118"/>
    </location>
</feature>
<dbReference type="OrthoDB" id="10683019at2759"/>
<dbReference type="GeneID" id="17322515"/>
<evidence type="ECO:0000256" key="1">
    <source>
        <dbReference type="SAM" id="MobiDB-lite"/>
    </source>
</evidence>
<feature type="region of interest" description="Disordered" evidence="1">
    <location>
        <begin position="358"/>
        <end position="386"/>
    </location>
</feature>
<evidence type="ECO:0008006" key="4">
    <source>
        <dbReference type="Google" id="ProtNLM"/>
    </source>
</evidence>
<evidence type="ECO:0000313" key="3">
    <source>
        <dbReference type="Proteomes" id="UP000012073"/>
    </source>
</evidence>
<accession>R7QC11</accession>
<feature type="compositionally biased region" description="Low complexity" evidence="1">
    <location>
        <begin position="241"/>
        <end position="257"/>
    </location>
</feature>
<proteinExistence type="predicted"/>
<sequence>MREGPAKWYGKVRVTVVNTLHEKNLCDIDACMDVRATYEPSMDSALAADMQRLAIFEKVSDCAIVPAPLSTRSIAEPQPSPASDEHQARIISSSLSDVSVQTPPDVAADPLAESENPSSGDDYFINAQFYAPQEAPVVEDPFMPSIQRYEIPEFLESAMLPADPSTLPGGIELCMDGMDIEEDWDALLRHEKETSPSTTSSIITESYVDSDQKVPQPHYLGEHQSQHLQQLHPSKTHPETAHNLSSSHSHPLPNASPIQSHFQPPSFRQFPWQQQLSPTGVLMPPVAPVQSPVVPKEEAVLSAEPMEMKPQFPHRGVTLAPRPAGMAACSDGFIWQMGSSTTNNPILQARLDAMEKERKAEERRKKNRQAAARSNARKKSIMDGYKSEIKAGQARIAQLRRHELELKQQNQALKRQVDTSH</sequence>
<dbReference type="Gramene" id="CDF34980">
    <property type="protein sequence ID" value="CDF34980"/>
    <property type="gene ID" value="CHC_T00003311001"/>
</dbReference>
<dbReference type="RefSeq" id="XP_005714799.1">
    <property type="nucleotide sequence ID" value="XM_005714742.1"/>
</dbReference>
<feature type="region of interest" description="Disordered" evidence="1">
    <location>
        <begin position="223"/>
        <end position="265"/>
    </location>
</feature>
<dbReference type="Proteomes" id="UP000012073">
    <property type="component" value="Unassembled WGS sequence"/>
</dbReference>
<name>R7QC11_CHOCR</name>
<dbReference type="KEGG" id="ccp:CHC_T00003311001"/>
<dbReference type="EMBL" id="HG001713">
    <property type="protein sequence ID" value="CDF34980.1"/>
    <property type="molecule type" value="Genomic_DNA"/>
</dbReference>
<organism evidence="2 3">
    <name type="scientific">Chondrus crispus</name>
    <name type="common">Carrageen Irish moss</name>
    <name type="synonym">Polymorpha crispa</name>
    <dbReference type="NCBI Taxonomy" id="2769"/>
    <lineage>
        <taxon>Eukaryota</taxon>
        <taxon>Rhodophyta</taxon>
        <taxon>Florideophyceae</taxon>
        <taxon>Rhodymeniophycidae</taxon>
        <taxon>Gigartinales</taxon>
        <taxon>Gigartinaceae</taxon>
        <taxon>Chondrus</taxon>
    </lineage>
</organism>
<dbReference type="CDD" id="cd14686">
    <property type="entry name" value="bZIP"/>
    <property type="match status" value="1"/>
</dbReference>
<evidence type="ECO:0000313" key="2">
    <source>
        <dbReference type="EMBL" id="CDF34980.1"/>
    </source>
</evidence>